<dbReference type="EMBL" id="JACCFY010000001">
    <property type="protein sequence ID" value="NYJ79083.1"/>
    <property type="molecule type" value="Genomic_DNA"/>
</dbReference>
<proteinExistence type="predicted"/>
<organism evidence="5 6">
    <name type="scientific">Nesterenkonia xinjiangensis</name>
    <dbReference type="NCBI Taxonomy" id="225327"/>
    <lineage>
        <taxon>Bacteria</taxon>
        <taxon>Bacillati</taxon>
        <taxon>Actinomycetota</taxon>
        <taxon>Actinomycetes</taxon>
        <taxon>Micrococcales</taxon>
        <taxon>Micrococcaceae</taxon>
        <taxon>Nesterenkonia</taxon>
    </lineage>
</organism>
<dbReference type="AlphaFoldDB" id="A0A7Z0KAN6"/>
<dbReference type="CDD" id="cd01392">
    <property type="entry name" value="HTH_LacI"/>
    <property type="match status" value="1"/>
</dbReference>
<evidence type="ECO:0000259" key="4">
    <source>
        <dbReference type="PROSITE" id="PS50932"/>
    </source>
</evidence>
<dbReference type="InterPro" id="IPR010982">
    <property type="entry name" value="Lambda_DNA-bd_dom_sf"/>
</dbReference>
<accession>A0A7Z0KAN6</accession>
<evidence type="ECO:0000256" key="2">
    <source>
        <dbReference type="ARBA" id="ARBA00023125"/>
    </source>
</evidence>
<evidence type="ECO:0000313" key="5">
    <source>
        <dbReference type="EMBL" id="NYJ79083.1"/>
    </source>
</evidence>
<dbReference type="RefSeq" id="WP_179542351.1">
    <property type="nucleotide sequence ID" value="NZ_BAAALL010000001.1"/>
</dbReference>
<dbReference type="Gene3D" id="3.40.50.2300">
    <property type="match status" value="2"/>
</dbReference>
<feature type="domain" description="HTH lacI-type" evidence="4">
    <location>
        <begin position="8"/>
        <end position="62"/>
    </location>
</feature>
<keyword evidence="2 5" id="KW-0238">DNA-binding</keyword>
<dbReference type="Gene3D" id="1.10.260.40">
    <property type="entry name" value="lambda repressor-like DNA-binding domains"/>
    <property type="match status" value="1"/>
</dbReference>
<evidence type="ECO:0000256" key="3">
    <source>
        <dbReference type="ARBA" id="ARBA00023163"/>
    </source>
</evidence>
<dbReference type="SUPFAM" id="SSF47413">
    <property type="entry name" value="lambda repressor-like DNA-binding domains"/>
    <property type="match status" value="1"/>
</dbReference>
<keyword evidence="3" id="KW-0804">Transcription</keyword>
<dbReference type="SMART" id="SM00354">
    <property type="entry name" value="HTH_LACI"/>
    <property type="match status" value="1"/>
</dbReference>
<evidence type="ECO:0000313" key="6">
    <source>
        <dbReference type="Proteomes" id="UP000535437"/>
    </source>
</evidence>
<name>A0A7Z0KAN6_9MICC</name>
<dbReference type="InterPro" id="IPR028082">
    <property type="entry name" value="Peripla_BP_I"/>
</dbReference>
<dbReference type="PROSITE" id="PS50932">
    <property type="entry name" value="HTH_LACI_2"/>
    <property type="match status" value="1"/>
</dbReference>
<protein>
    <submittedName>
        <fullName evidence="5">DNA-binding LacI/PurR family transcriptional regulator</fullName>
    </submittedName>
</protein>
<reference evidence="5 6" key="1">
    <citation type="submission" date="2020-07" db="EMBL/GenBank/DDBJ databases">
        <title>Sequencing the genomes of 1000 actinobacteria strains.</title>
        <authorList>
            <person name="Klenk H.-P."/>
        </authorList>
    </citation>
    <scope>NUCLEOTIDE SEQUENCE [LARGE SCALE GENOMIC DNA]</scope>
    <source>
        <strain evidence="5 6">DSM 15475</strain>
    </source>
</reference>
<dbReference type="GO" id="GO:0000976">
    <property type="term" value="F:transcription cis-regulatory region binding"/>
    <property type="evidence" value="ECO:0007669"/>
    <property type="project" value="TreeGrafter"/>
</dbReference>
<dbReference type="PANTHER" id="PTHR30146">
    <property type="entry name" value="LACI-RELATED TRANSCRIPTIONAL REPRESSOR"/>
    <property type="match status" value="1"/>
</dbReference>
<dbReference type="PROSITE" id="PS00356">
    <property type="entry name" value="HTH_LACI_1"/>
    <property type="match status" value="1"/>
</dbReference>
<gene>
    <name evidence="5" type="ORF">HNR09_002494</name>
</gene>
<dbReference type="SUPFAM" id="SSF53822">
    <property type="entry name" value="Periplasmic binding protein-like I"/>
    <property type="match status" value="1"/>
</dbReference>
<dbReference type="GO" id="GO:0003700">
    <property type="term" value="F:DNA-binding transcription factor activity"/>
    <property type="evidence" value="ECO:0007669"/>
    <property type="project" value="TreeGrafter"/>
</dbReference>
<dbReference type="Proteomes" id="UP000535437">
    <property type="component" value="Unassembled WGS sequence"/>
</dbReference>
<keyword evidence="6" id="KW-1185">Reference proteome</keyword>
<dbReference type="CDD" id="cd06267">
    <property type="entry name" value="PBP1_LacI_sugar_binding-like"/>
    <property type="match status" value="1"/>
</dbReference>
<keyword evidence="1" id="KW-0805">Transcription regulation</keyword>
<dbReference type="InterPro" id="IPR046335">
    <property type="entry name" value="LacI/GalR-like_sensor"/>
</dbReference>
<sequence length="356" mass="38185">MASPRSRATMKDVAARAGVSPKTVSNVLTGAVAVREGTRERVQAAMDELDFVPNLSARGLRNGRTGIIGVALPDLATAFSADLAHTIVEQAHERGLAVQFEETAAEPEREHDLVSRARTHLIDGLILNPVRLEDSVIERVDHLPPVVLIGEVEQHRADRVYVDSRVASREITEHMLSRGARRVAALGGAVRGQEGKATAGLRLLGYLDALRDAGLEADPQLQVGVEQWTIGGAAAAVEELLTRQVPFDAVVAFTDTLAFGALHALHRAGLRVPEDVLVTGFDDVEHAAFTLPPLTTVAFTRTDYVSAALDLLSARFEERVGRRDDGPSQAVVIPHRLVLRESTQGTPAGYVPTGSP</sequence>
<dbReference type="Pfam" id="PF00356">
    <property type="entry name" value="LacI"/>
    <property type="match status" value="1"/>
</dbReference>
<dbReference type="Pfam" id="PF13377">
    <property type="entry name" value="Peripla_BP_3"/>
    <property type="match status" value="1"/>
</dbReference>
<comment type="caution">
    <text evidence="5">The sequence shown here is derived from an EMBL/GenBank/DDBJ whole genome shotgun (WGS) entry which is preliminary data.</text>
</comment>
<evidence type="ECO:0000256" key="1">
    <source>
        <dbReference type="ARBA" id="ARBA00023015"/>
    </source>
</evidence>
<dbReference type="PANTHER" id="PTHR30146:SF109">
    <property type="entry name" value="HTH-TYPE TRANSCRIPTIONAL REGULATOR GALS"/>
    <property type="match status" value="1"/>
</dbReference>
<dbReference type="InterPro" id="IPR000843">
    <property type="entry name" value="HTH_LacI"/>
</dbReference>